<feature type="transmembrane region" description="Helical" evidence="1">
    <location>
        <begin position="21"/>
        <end position="42"/>
    </location>
</feature>
<keyword evidence="1" id="KW-0472">Membrane</keyword>
<keyword evidence="1" id="KW-1133">Transmembrane helix</keyword>
<evidence type="ECO:0000256" key="1">
    <source>
        <dbReference type="SAM" id="Phobius"/>
    </source>
</evidence>
<dbReference type="Proteomes" id="UP000250123">
    <property type="component" value="Chromosome SHEWBE"/>
</dbReference>
<dbReference type="KEGG" id="sbk:SHEWBE_2290"/>
<dbReference type="EMBL" id="LS483452">
    <property type="protein sequence ID" value="SQH76253.1"/>
    <property type="molecule type" value="Genomic_DNA"/>
</dbReference>
<name>A0A330M484_9GAMM</name>
<reference evidence="3" key="1">
    <citation type="submission" date="2018-06" db="EMBL/GenBank/DDBJ databases">
        <authorList>
            <person name="Cea G.-C."/>
            <person name="William W."/>
        </authorList>
    </citation>
    <scope>NUCLEOTIDE SEQUENCE [LARGE SCALE GENOMIC DNA]</scope>
    <source>
        <strain evidence="3">DB21MT-2</strain>
    </source>
</reference>
<evidence type="ECO:0000313" key="3">
    <source>
        <dbReference type="Proteomes" id="UP000250123"/>
    </source>
</evidence>
<protein>
    <submittedName>
        <fullName evidence="2">Uncharacterized protein</fullName>
    </submittedName>
</protein>
<organism evidence="2 3">
    <name type="scientific">Shewanella benthica</name>
    <dbReference type="NCBI Taxonomy" id="43661"/>
    <lineage>
        <taxon>Bacteria</taxon>
        <taxon>Pseudomonadati</taxon>
        <taxon>Pseudomonadota</taxon>
        <taxon>Gammaproteobacteria</taxon>
        <taxon>Alteromonadales</taxon>
        <taxon>Shewanellaceae</taxon>
        <taxon>Shewanella</taxon>
    </lineage>
</organism>
<sequence length="44" mass="5494">MSVKLYRFERKIMQHDNEDRLNPTQIFELTIHLAITFFYLFLFN</sequence>
<evidence type="ECO:0000313" key="2">
    <source>
        <dbReference type="EMBL" id="SQH76253.1"/>
    </source>
</evidence>
<proteinExistence type="predicted"/>
<keyword evidence="1" id="KW-0812">Transmembrane</keyword>
<gene>
    <name evidence="2" type="ORF">SHEWBE_2290</name>
</gene>
<accession>A0A330M484</accession>
<dbReference type="AlphaFoldDB" id="A0A330M484"/>